<sequence>MDTFMKQKLIKILGRSTKMNKTLWVERKTNEQVLKDVTEKRNIIKHILKRKTKLIGHLFKHNTFMKNIFEGKTLGKRSRGRPRTSYFQDLKNLMEVITITLELKLHKHFFRDNFHINNIKTTRVLSNVTNCLRNVLPFISKFYEIRAVQIFVSLKTLIKVLSSMALLLSSRRLDTSLKCTIMHKGLDLNSSSSTISAHKIIHKRLRILQDLHNSHNVKISYNFKGGGHLDESKGKMIFGGNWQAPIFQ</sequence>
<dbReference type="EMBL" id="VYZN01000013">
    <property type="protein sequence ID" value="KAE9540745.1"/>
    <property type="molecule type" value="Genomic_DNA"/>
</dbReference>
<dbReference type="OrthoDB" id="8196546at2759"/>
<dbReference type="AlphaFoldDB" id="A0A6G0TWZ0"/>
<accession>A0A6G0TWZ0</accession>
<evidence type="ECO:0000313" key="2">
    <source>
        <dbReference type="Proteomes" id="UP000475862"/>
    </source>
</evidence>
<organism evidence="1 2">
    <name type="scientific">Aphis glycines</name>
    <name type="common">Soybean aphid</name>
    <dbReference type="NCBI Taxonomy" id="307491"/>
    <lineage>
        <taxon>Eukaryota</taxon>
        <taxon>Metazoa</taxon>
        <taxon>Ecdysozoa</taxon>
        <taxon>Arthropoda</taxon>
        <taxon>Hexapoda</taxon>
        <taxon>Insecta</taxon>
        <taxon>Pterygota</taxon>
        <taxon>Neoptera</taxon>
        <taxon>Paraneoptera</taxon>
        <taxon>Hemiptera</taxon>
        <taxon>Sternorrhyncha</taxon>
        <taxon>Aphidomorpha</taxon>
        <taxon>Aphidoidea</taxon>
        <taxon>Aphididae</taxon>
        <taxon>Aphidini</taxon>
        <taxon>Aphis</taxon>
        <taxon>Aphis</taxon>
    </lineage>
</organism>
<comment type="caution">
    <text evidence="1">The sequence shown here is derived from an EMBL/GenBank/DDBJ whole genome shotgun (WGS) entry which is preliminary data.</text>
</comment>
<name>A0A6G0TWZ0_APHGL</name>
<proteinExistence type="predicted"/>
<protein>
    <submittedName>
        <fullName evidence="1">Uncharacterized protein</fullName>
    </submittedName>
</protein>
<gene>
    <name evidence="1" type="ORF">AGLY_003990</name>
</gene>
<evidence type="ECO:0000313" key="1">
    <source>
        <dbReference type="EMBL" id="KAE9540745.1"/>
    </source>
</evidence>
<keyword evidence="2" id="KW-1185">Reference proteome</keyword>
<reference evidence="1 2" key="1">
    <citation type="submission" date="2019-08" db="EMBL/GenBank/DDBJ databases">
        <title>The genome of the soybean aphid Biotype 1, its phylome, world population structure and adaptation to the North American continent.</title>
        <authorList>
            <person name="Giordano R."/>
            <person name="Donthu R.K."/>
            <person name="Hernandez A.G."/>
            <person name="Wright C.L."/>
            <person name="Zimin A.V."/>
        </authorList>
    </citation>
    <scope>NUCLEOTIDE SEQUENCE [LARGE SCALE GENOMIC DNA]</scope>
    <source>
        <tissue evidence="1">Whole aphids</tissue>
    </source>
</reference>
<dbReference type="Proteomes" id="UP000475862">
    <property type="component" value="Unassembled WGS sequence"/>
</dbReference>